<dbReference type="Proteomes" id="UP000239434">
    <property type="component" value="Unassembled WGS sequence"/>
</dbReference>
<gene>
    <name evidence="2" type="ORF">C5748_16885</name>
</gene>
<evidence type="ECO:0000313" key="2">
    <source>
        <dbReference type="EMBL" id="PRD42453.1"/>
    </source>
</evidence>
<dbReference type="PANTHER" id="PTHR30595">
    <property type="entry name" value="GLPR-RELATED TRANSCRIPTIONAL REPRESSOR"/>
    <property type="match status" value="1"/>
</dbReference>
<name>A0A2S9IPK0_9HYPH</name>
<reference evidence="2 3" key="1">
    <citation type="submission" date="2018-02" db="EMBL/GenBank/DDBJ databases">
        <title>The draft genome of Phyllobacterium sp. 1N-3.</title>
        <authorList>
            <person name="Liu L."/>
            <person name="Li L."/>
            <person name="Zhang X."/>
            <person name="Wang T."/>
            <person name="Liang L."/>
        </authorList>
    </citation>
    <scope>NUCLEOTIDE SEQUENCE [LARGE SCALE GENOMIC DNA]</scope>
    <source>
        <strain evidence="2 3">1N-3</strain>
    </source>
</reference>
<proteinExistence type="predicted"/>
<dbReference type="Gene3D" id="3.30.950.30">
    <property type="entry name" value="Schlafen, AAA domain"/>
    <property type="match status" value="1"/>
</dbReference>
<dbReference type="Pfam" id="PF04326">
    <property type="entry name" value="SLFN_AlbA_2"/>
    <property type="match status" value="1"/>
</dbReference>
<feature type="domain" description="Schlafen AlbA-2" evidence="1">
    <location>
        <begin position="17"/>
        <end position="145"/>
    </location>
</feature>
<sequence>MIETPTRERIEGRRIAEGTFYDFKREVDLNKKHPGGGKSAKERFIDDVVAFLNGAGGHLIIGVNESDGVWESYVPMGGDREKTCNKFLQVIQSNILPLPTKIDVVPIDVPGGFVLDVRIQPQWRKPFQNAMSGAFYVRGGPRNRVLTVPEIREYFADVEKMETDLSRLFEGFRRDLFSTDHLNSIGRISLGPLGGLSHREDDDSGARLLLGVLPRQHYDRFRPCYEASKSSQRGIAAFNGGWYPRLKGCAGGFEALATRERLFVATDWHILGWVKHPFDFSRERPDISSFEENLRRYLRSLEEFLKEVHVVGPYAITFAIDGLDEIDGWSRPGMSSEIGDSRPSIVENLADLQVLGDFVTQVRSALYY</sequence>
<dbReference type="InterPro" id="IPR007421">
    <property type="entry name" value="Schlafen_AlbA_2_dom"/>
</dbReference>
<dbReference type="AlphaFoldDB" id="A0A2S9IPK0"/>
<dbReference type="PANTHER" id="PTHR30595:SF6">
    <property type="entry name" value="SCHLAFEN ALBA-2 DOMAIN-CONTAINING PROTEIN"/>
    <property type="match status" value="1"/>
</dbReference>
<evidence type="ECO:0000313" key="3">
    <source>
        <dbReference type="Proteomes" id="UP000239434"/>
    </source>
</evidence>
<dbReference type="RefSeq" id="WP_105743092.1">
    <property type="nucleotide sequence ID" value="NZ_PVBR01000012.1"/>
</dbReference>
<keyword evidence="3" id="KW-1185">Reference proteome</keyword>
<dbReference type="EMBL" id="PVBR01000012">
    <property type="protein sequence ID" value="PRD42453.1"/>
    <property type="molecule type" value="Genomic_DNA"/>
</dbReference>
<comment type="caution">
    <text evidence="2">The sequence shown here is derived from an EMBL/GenBank/DDBJ whole genome shotgun (WGS) entry which is preliminary data.</text>
</comment>
<accession>A0A2S9IPK0</accession>
<dbReference type="InterPro" id="IPR038461">
    <property type="entry name" value="Schlafen_AlbA_2_dom_sf"/>
</dbReference>
<organism evidence="2 3">
    <name type="scientific">Phyllobacterium phragmitis</name>
    <dbReference type="NCBI Taxonomy" id="2670329"/>
    <lineage>
        <taxon>Bacteria</taxon>
        <taxon>Pseudomonadati</taxon>
        <taxon>Pseudomonadota</taxon>
        <taxon>Alphaproteobacteria</taxon>
        <taxon>Hyphomicrobiales</taxon>
        <taxon>Phyllobacteriaceae</taxon>
        <taxon>Phyllobacterium</taxon>
    </lineage>
</organism>
<protein>
    <recommendedName>
        <fullName evidence="1">Schlafen AlbA-2 domain-containing protein</fullName>
    </recommendedName>
</protein>
<evidence type="ECO:0000259" key="1">
    <source>
        <dbReference type="Pfam" id="PF04326"/>
    </source>
</evidence>